<evidence type="ECO:0000313" key="4">
    <source>
        <dbReference type="EMBL" id="VVN84282.1"/>
    </source>
</evidence>
<dbReference type="GO" id="GO:0010181">
    <property type="term" value="F:FMN binding"/>
    <property type="evidence" value="ECO:0007669"/>
    <property type="project" value="TreeGrafter"/>
</dbReference>
<accession>A0A5E7AX22</accession>
<dbReference type="Gene3D" id="3.40.50.360">
    <property type="match status" value="1"/>
</dbReference>
<proteinExistence type="predicted"/>
<evidence type="ECO:0000313" key="5">
    <source>
        <dbReference type="Proteomes" id="UP000379480"/>
    </source>
</evidence>
<evidence type="ECO:0000256" key="1">
    <source>
        <dbReference type="ARBA" id="ARBA00001917"/>
    </source>
</evidence>
<dbReference type="PANTHER" id="PTHR30543">
    <property type="entry name" value="CHROMATE REDUCTASE"/>
    <property type="match status" value="1"/>
</dbReference>
<evidence type="ECO:0000256" key="2">
    <source>
        <dbReference type="ARBA" id="ARBA00022643"/>
    </source>
</evidence>
<name>A0A5E7AX22_PSEFL</name>
<evidence type="ECO:0000259" key="3">
    <source>
        <dbReference type="Pfam" id="PF03358"/>
    </source>
</evidence>
<feature type="domain" description="NADPH-dependent FMN reductase-like" evidence="3">
    <location>
        <begin position="37"/>
        <end position="179"/>
    </location>
</feature>
<organism evidence="4 5">
    <name type="scientific">Pseudomonas fluorescens</name>
    <dbReference type="NCBI Taxonomy" id="294"/>
    <lineage>
        <taxon>Bacteria</taxon>
        <taxon>Pseudomonadati</taxon>
        <taxon>Pseudomonadota</taxon>
        <taxon>Gammaproteobacteria</taxon>
        <taxon>Pseudomonadales</taxon>
        <taxon>Pseudomonadaceae</taxon>
        <taxon>Pseudomonas</taxon>
    </lineage>
</organism>
<comment type="cofactor">
    <cofactor evidence="1">
        <name>FMN</name>
        <dbReference type="ChEBI" id="CHEBI:58210"/>
    </cofactor>
</comment>
<keyword evidence="4" id="KW-0560">Oxidoreductase</keyword>
<gene>
    <name evidence="4" type="primary">chrR</name>
    <name evidence="4" type="ORF">PS723_01342</name>
</gene>
<reference evidence="4 5" key="1">
    <citation type="submission" date="2019-09" db="EMBL/GenBank/DDBJ databases">
        <authorList>
            <person name="Chandra G."/>
            <person name="Truman W A."/>
        </authorList>
    </citation>
    <scope>NUCLEOTIDE SEQUENCE [LARGE SCALE GENOMIC DNA]</scope>
    <source>
        <strain evidence="4">PS723</strain>
    </source>
</reference>
<dbReference type="GO" id="GO:0005829">
    <property type="term" value="C:cytosol"/>
    <property type="evidence" value="ECO:0007669"/>
    <property type="project" value="TreeGrafter"/>
</dbReference>
<dbReference type="AlphaFoldDB" id="A0A5E7AX22"/>
<keyword evidence="2" id="KW-0288">FMN</keyword>
<dbReference type="SUPFAM" id="SSF52218">
    <property type="entry name" value="Flavoproteins"/>
    <property type="match status" value="1"/>
</dbReference>
<dbReference type="EC" id="1.6.5.2" evidence="4"/>
<dbReference type="Pfam" id="PF03358">
    <property type="entry name" value="FMN_red"/>
    <property type="match status" value="1"/>
</dbReference>
<dbReference type="Proteomes" id="UP000379480">
    <property type="component" value="Unassembled WGS sequence"/>
</dbReference>
<protein>
    <submittedName>
        <fullName evidence="4">Quinone reductase</fullName>
        <ecNumber evidence="4">1.6.5.2</ecNumber>
    </submittedName>
</protein>
<sequence>MNTDSVKRAGCDAARIIYNYRHLKPDSRESSMSNVYTIAVLVGSLRKQSINRKVAMALAELAPANLKLNIIEIGDLPLYNEDIDAAPPAAYSTFRQQVSSSDAVLFVTPEYNRSVPGVLKNAIDVGSRPYGKSAWSGKPGAVISASPGAIGGFGANHHLRQSLVFLDVPCMQQPETYLGGAGSAFDDAGKPSEAIQPILQKFINAYGAWVEQHKKV</sequence>
<dbReference type="EMBL" id="CABVHY010000005">
    <property type="protein sequence ID" value="VVN84282.1"/>
    <property type="molecule type" value="Genomic_DNA"/>
</dbReference>
<dbReference type="InterPro" id="IPR050712">
    <property type="entry name" value="NAD(P)H-dep_reductase"/>
</dbReference>
<dbReference type="PANTHER" id="PTHR30543:SF21">
    <property type="entry name" value="NAD(P)H-DEPENDENT FMN REDUCTASE LOT6"/>
    <property type="match status" value="1"/>
</dbReference>
<keyword evidence="2" id="KW-0285">Flavoprotein</keyword>
<dbReference type="GO" id="GO:0003955">
    <property type="term" value="F:NAD(P)H dehydrogenase (quinone) activity"/>
    <property type="evidence" value="ECO:0007669"/>
    <property type="project" value="UniProtKB-EC"/>
</dbReference>
<dbReference type="InterPro" id="IPR029039">
    <property type="entry name" value="Flavoprotein-like_sf"/>
</dbReference>
<dbReference type="InterPro" id="IPR005025">
    <property type="entry name" value="FMN_Rdtase-like_dom"/>
</dbReference>